<sequence length="66" mass="7128">MADLIPFRTPGWRAAARLFLTGHLQGPLSLGCLTSFTSLLESLNCLTNVKPGPELVVFELKQSSLA</sequence>
<organism evidence="1 2">
    <name type="scientific">Aspergillus homomorphus (strain CBS 101889)</name>
    <dbReference type="NCBI Taxonomy" id="1450537"/>
    <lineage>
        <taxon>Eukaryota</taxon>
        <taxon>Fungi</taxon>
        <taxon>Dikarya</taxon>
        <taxon>Ascomycota</taxon>
        <taxon>Pezizomycotina</taxon>
        <taxon>Eurotiomycetes</taxon>
        <taxon>Eurotiomycetidae</taxon>
        <taxon>Eurotiales</taxon>
        <taxon>Aspergillaceae</taxon>
        <taxon>Aspergillus</taxon>
        <taxon>Aspergillus subgen. Circumdati</taxon>
    </lineage>
</organism>
<dbReference type="AlphaFoldDB" id="A0A395HHL5"/>
<dbReference type="EMBL" id="KZ824405">
    <property type="protein sequence ID" value="RAL06468.1"/>
    <property type="molecule type" value="Genomic_DNA"/>
</dbReference>
<dbReference type="VEuPathDB" id="FungiDB:BO97DRAFT_430186"/>
<name>A0A395HHL5_ASPHC</name>
<keyword evidence="2" id="KW-1185">Reference proteome</keyword>
<evidence type="ECO:0000313" key="1">
    <source>
        <dbReference type="EMBL" id="RAL06468.1"/>
    </source>
</evidence>
<proteinExistence type="predicted"/>
<dbReference type="Proteomes" id="UP000248961">
    <property type="component" value="Unassembled WGS sequence"/>
</dbReference>
<dbReference type="GeneID" id="37201716"/>
<reference evidence="1 2" key="1">
    <citation type="submission" date="2018-02" db="EMBL/GenBank/DDBJ databases">
        <title>The genomes of Aspergillus section Nigri reveals drivers in fungal speciation.</title>
        <authorList>
            <consortium name="DOE Joint Genome Institute"/>
            <person name="Vesth T.C."/>
            <person name="Nybo J."/>
            <person name="Theobald S."/>
            <person name="Brandl J."/>
            <person name="Frisvad J.C."/>
            <person name="Nielsen K.F."/>
            <person name="Lyhne E.K."/>
            <person name="Kogle M.E."/>
            <person name="Kuo A."/>
            <person name="Riley R."/>
            <person name="Clum A."/>
            <person name="Nolan M."/>
            <person name="Lipzen A."/>
            <person name="Salamov A."/>
            <person name="Henrissat B."/>
            <person name="Wiebenga A."/>
            <person name="De vries R.P."/>
            <person name="Grigoriev I.V."/>
            <person name="Mortensen U.H."/>
            <person name="Andersen M.R."/>
            <person name="Baker S.E."/>
        </authorList>
    </citation>
    <scope>NUCLEOTIDE SEQUENCE [LARGE SCALE GENOMIC DNA]</scope>
    <source>
        <strain evidence="1 2">CBS 101889</strain>
    </source>
</reference>
<protein>
    <submittedName>
        <fullName evidence="1">Uncharacterized protein</fullName>
    </submittedName>
</protein>
<dbReference type="RefSeq" id="XP_025545622.1">
    <property type="nucleotide sequence ID" value="XM_025697427.1"/>
</dbReference>
<gene>
    <name evidence="1" type="ORF">BO97DRAFT_430186</name>
</gene>
<evidence type="ECO:0000313" key="2">
    <source>
        <dbReference type="Proteomes" id="UP000248961"/>
    </source>
</evidence>
<accession>A0A395HHL5</accession>